<evidence type="ECO:0000256" key="6">
    <source>
        <dbReference type="ARBA" id="ARBA00023157"/>
    </source>
</evidence>
<comment type="similarity">
    <text evidence="2">Belongs to the plant rapid alkalinization factor (RALF) family.</text>
</comment>
<evidence type="ECO:0000256" key="2">
    <source>
        <dbReference type="ARBA" id="ARBA00009178"/>
    </source>
</evidence>
<dbReference type="PANTHER" id="PTHR33136:SF6">
    <property type="entry name" value="PROTEIN RALF-LIKE 34"/>
    <property type="match status" value="1"/>
</dbReference>
<proteinExistence type="inferred from homology"/>
<dbReference type="GO" id="GO:0009506">
    <property type="term" value="C:plasmodesma"/>
    <property type="evidence" value="ECO:0007669"/>
    <property type="project" value="TreeGrafter"/>
</dbReference>
<keyword evidence="4" id="KW-0372">Hormone</keyword>
<accession>A0A6A3B6A0</accession>
<reference evidence="7" key="1">
    <citation type="submission" date="2019-09" db="EMBL/GenBank/DDBJ databases">
        <title>Draft genome information of white flower Hibiscus syriacus.</title>
        <authorList>
            <person name="Kim Y.-M."/>
        </authorList>
    </citation>
    <scope>NUCLEOTIDE SEQUENCE [LARGE SCALE GENOMIC DNA]</scope>
    <source>
        <strain evidence="7">YM2019G1</strain>
    </source>
</reference>
<dbReference type="Proteomes" id="UP000436088">
    <property type="component" value="Unassembled WGS sequence"/>
</dbReference>
<dbReference type="GO" id="GO:0040008">
    <property type="term" value="P:regulation of growth"/>
    <property type="evidence" value="ECO:0007669"/>
    <property type="project" value="UniProtKB-ARBA"/>
</dbReference>
<protein>
    <submittedName>
        <fullName evidence="7">Protein RALF-like 19</fullName>
    </submittedName>
</protein>
<evidence type="ECO:0000313" key="7">
    <source>
        <dbReference type="EMBL" id="KAE8711793.1"/>
    </source>
</evidence>
<name>A0A6A3B6A0_HIBSY</name>
<evidence type="ECO:0000256" key="5">
    <source>
        <dbReference type="ARBA" id="ARBA00022729"/>
    </source>
</evidence>
<keyword evidence="6" id="KW-1015">Disulfide bond</keyword>
<dbReference type="GO" id="GO:0005576">
    <property type="term" value="C:extracellular region"/>
    <property type="evidence" value="ECO:0007669"/>
    <property type="project" value="UniProtKB-SubCell"/>
</dbReference>
<organism evidence="7 8">
    <name type="scientific">Hibiscus syriacus</name>
    <name type="common">Rose of Sharon</name>
    <dbReference type="NCBI Taxonomy" id="106335"/>
    <lineage>
        <taxon>Eukaryota</taxon>
        <taxon>Viridiplantae</taxon>
        <taxon>Streptophyta</taxon>
        <taxon>Embryophyta</taxon>
        <taxon>Tracheophyta</taxon>
        <taxon>Spermatophyta</taxon>
        <taxon>Magnoliopsida</taxon>
        <taxon>eudicotyledons</taxon>
        <taxon>Gunneridae</taxon>
        <taxon>Pentapetalae</taxon>
        <taxon>rosids</taxon>
        <taxon>malvids</taxon>
        <taxon>Malvales</taxon>
        <taxon>Malvaceae</taxon>
        <taxon>Malvoideae</taxon>
        <taxon>Hibiscus</taxon>
    </lineage>
</organism>
<evidence type="ECO:0000256" key="1">
    <source>
        <dbReference type="ARBA" id="ARBA00004613"/>
    </source>
</evidence>
<keyword evidence="8" id="KW-1185">Reference proteome</keyword>
<dbReference type="InterPro" id="IPR008801">
    <property type="entry name" value="RALF"/>
</dbReference>
<dbReference type="GO" id="GO:0005179">
    <property type="term" value="F:hormone activity"/>
    <property type="evidence" value="ECO:0007669"/>
    <property type="project" value="UniProtKB-KW"/>
</dbReference>
<keyword evidence="5" id="KW-0732">Signal</keyword>
<evidence type="ECO:0000313" key="8">
    <source>
        <dbReference type="Proteomes" id="UP000436088"/>
    </source>
</evidence>
<comment type="caution">
    <text evidence="7">The sequence shown here is derived from an EMBL/GenBank/DDBJ whole genome shotgun (WGS) entry which is preliminary data.</text>
</comment>
<comment type="subcellular location">
    <subcellularLocation>
        <location evidence="1">Secreted</location>
    </subcellularLocation>
</comment>
<sequence length="125" mass="13441">MTHASMAPSPTLAEPVAVEGVIVFPCRHQLGWSNVSEHGSLPKPCATQTCDGLSGECKENMDESISDETARSLAGKRYISYRALRQNAVPCNQRGRSYYNCGASGAVNPYTRGCSVITLCARITD</sequence>
<dbReference type="EMBL" id="VEPZ02000908">
    <property type="protein sequence ID" value="KAE8711793.1"/>
    <property type="molecule type" value="Genomic_DNA"/>
</dbReference>
<evidence type="ECO:0000256" key="4">
    <source>
        <dbReference type="ARBA" id="ARBA00022702"/>
    </source>
</evidence>
<keyword evidence="3" id="KW-0964">Secreted</keyword>
<evidence type="ECO:0000256" key="3">
    <source>
        <dbReference type="ARBA" id="ARBA00022525"/>
    </source>
</evidence>
<gene>
    <name evidence="7" type="ORF">F3Y22_tig00110279pilonHSYRG00176</name>
</gene>
<dbReference type="GO" id="GO:0019722">
    <property type="term" value="P:calcium-mediated signaling"/>
    <property type="evidence" value="ECO:0007669"/>
    <property type="project" value="TreeGrafter"/>
</dbReference>
<dbReference type="Pfam" id="PF05498">
    <property type="entry name" value="RALF"/>
    <property type="match status" value="1"/>
</dbReference>
<dbReference type="PANTHER" id="PTHR33136">
    <property type="entry name" value="RAPID ALKALINIZATION FACTOR-LIKE"/>
    <property type="match status" value="1"/>
</dbReference>
<dbReference type="AlphaFoldDB" id="A0A6A3B6A0"/>